<reference evidence="1 2" key="1">
    <citation type="submission" date="2022-05" db="EMBL/GenBank/DDBJ databases">
        <title>Genome Sequencing of Bee-Associated Microbes.</title>
        <authorList>
            <person name="Dunlap C."/>
        </authorList>
    </citation>
    <scope>NUCLEOTIDE SEQUENCE [LARGE SCALE GENOMIC DNA]</scope>
    <source>
        <strain evidence="1 2">CBP-1093</strain>
    </source>
</reference>
<proteinExistence type="predicted"/>
<name>A0ABT4F2S6_9BACI</name>
<dbReference type="EMBL" id="JAMDMH010000023">
    <property type="protein sequence ID" value="MCY9576354.1"/>
    <property type="molecule type" value="Genomic_DNA"/>
</dbReference>
<comment type="caution">
    <text evidence="1">The sequence shown here is derived from an EMBL/GenBank/DDBJ whole genome shotgun (WGS) entry which is preliminary data.</text>
</comment>
<protein>
    <submittedName>
        <fullName evidence="1">Uncharacterized protein</fullName>
    </submittedName>
</protein>
<sequence>MKFYLQQGYGMMALNEEYAESKKNYGFILSPRSLNKRHTIDRISEHAKILKKKDSDSEILFDPQFYQPRTNLDKIRQFPYFDTDDFYTQEFVGDGAKKLSLAAINFQELNLNVDSYIIPGIYTNSINDDWLEIFDNFLDGALNSPYNSKVYYQTISLGADAVLSSDFYDFIGQCVLSPVEGFYIVLKKPEGTYLIQDSLYLYKLLDAFISLKLANKKIILGYANHQDLMFAGAGIDGLATGNYQNVRSFDPSIFIDSNEDDIKRKGKWYFDGKTLSEYKLQELDLAFSRGLKSLFGPINDFNKILFNTDRPSNIEINWTEKLSFKNYFKFIEDTCNYLGMKKTNERMNFIYDFFKEIESNVNNLSSSGFRQRTKGFSSDASEATLDAISSILSDRTFDINQL</sequence>
<dbReference type="Proteomes" id="UP001527057">
    <property type="component" value="Unassembled WGS sequence"/>
</dbReference>
<evidence type="ECO:0000313" key="1">
    <source>
        <dbReference type="EMBL" id="MCY9576354.1"/>
    </source>
</evidence>
<dbReference type="RefSeq" id="WP_197227216.1">
    <property type="nucleotide sequence ID" value="NZ_JAMDMH010000023.1"/>
</dbReference>
<keyword evidence="2" id="KW-1185">Reference proteome</keyword>
<gene>
    <name evidence="1" type="ORF">M5W27_11085</name>
</gene>
<accession>A0ABT4F2S6</accession>
<organism evidence="1 2">
    <name type="scientific">Bacillus xiamenensis</name>
    <dbReference type="NCBI Taxonomy" id="1178537"/>
    <lineage>
        <taxon>Bacteria</taxon>
        <taxon>Bacillati</taxon>
        <taxon>Bacillota</taxon>
        <taxon>Bacilli</taxon>
        <taxon>Bacillales</taxon>
        <taxon>Bacillaceae</taxon>
        <taxon>Bacillus</taxon>
    </lineage>
</organism>
<evidence type="ECO:0000313" key="2">
    <source>
        <dbReference type="Proteomes" id="UP001527057"/>
    </source>
</evidence>